<dbReference type="SMART" id="SM01034">
    <property type="entry name" value="BLUF"/>
    <property type="match status" value="1"/>
</dbReference>
<dbReference type="Gene3D" id="3.30.70.100">
    <property type="match status" value="1"/>
</dbReference>
<organism evidence="2 3">
    <name type="scientific">Halochromatium glycolicum</name>
    <dbReference type="NCBI Taxonomy" id="85075"/>
    <lineage>
        <taxon>Bacteria</taxon>
        <taxon>Pseudomonadati</taxon>
        <taxon>Pseudomonadota</taxon>
        <taxon>Gammaproteobacteria</taxon>
        <taxon>Chromatiales</taxon>
        <taxon>Chromatiaceae</taxon>
        <taxon>Halochromatium</taxon>
    </lineage>
</organism>
<dbReference type="PROSITE" id="PS50925">
    <property type="entry name" value="BLUF"/>
    <property type="match status" value="1"/>
</dbReference>
<accession>A0AAJ0U5M2</accession>
<dbReference type="GO" id="GO:0071949">
    <property type="term" value="F:FAD binding"/>
    <property type="evidence" value="ECO:0007669"/>
    <property type="project" value="InterPro"/>
</dbReference>
<evidence type="ECO:0000313" key="2">
    <source>
        <dbReference type="EMBL" id="MBK1705647.1"/>
    </source>
</evidence>
<dbReference type="EMBL" id="NRSJ01000025">
    <property type="protein sequence ID" value="MBK1705647.1"/>
    <property type="molecule type" value="Genomic_DNA"/>
</dbReference>
<protein>
    <recommendedName>
        <fullName evidence="1">BLUF domain-containing protein</fullName>
    </recommendedName>
</protein>
<dbReference type="InterPro" id="IPR036046">
    <property type="entry name" value="Acylphosphatase-like_dom_sf"/>
</dbReference>
<keyword evidence="3" id="KW-1185">Reference proteome</keyword>
<dbReference type="SUPFAM" id="SSF54975">
    <property type="entry name" value="Acylphosphatase/BLUF domain-like"/>
    <property type="match status" value="1"/>
</dbReference>
<dbReference type="AlphaFoldDB" id="A0AAJ0U5M2"/>
<feature type="domain" description="BLUF" evidence="1">
    <location>
        <begin position="5"/>
        <end position="96"/>
    </location>
</feature>
<evidence type="ECO:0000259" key="1">
    <source>
        <dbReference type="PROSITE" id="PS50925"/>
    </source>
</evidence>
<name>A0AAJ0U5M2_9GAMM</name>
<gene>
    <name evidence="2" type="ORF">CKO40_14050</name>
</gene>
<dbReference type="Pfam" id="PF04940">
    <property type="entry name" value="BLUF"/>
    <property type="match status" value="1"/>
</dbReference>
<proteinExistence type="predicted"/>
<comment type="caution">
    <text evidence="2">The sequence shown here is derived from an EMBL/GenBank/DDBJ whole genome shotgun (WGS) entry which is preliminary data.</text>
</comment>
<dbReference type="InterPro" id="IPR007024">
    <property type="entry name" value="BLUF_domain"/>
</dbReference>
<evidence type="ECO:0000313" key="3">
    <source>
        <dbReference type="Proteomes" id="UP001296776"/>
    </source>
</evidence>
<reference evidence="2" key="2">
    <citation type="journal article" date="2020" name="Microorganisms">
        <title>Osmotic Adaptation and Compatible Solute Biosynthesis of Phototrophic Bacteria as Revealed from Genome Analyses.</title>
        <authorList>
            <person name="Imhoff J.F."/>
            <person name="Rahn T."/>
            <person name="Kunzel S."/>
            <person name="Keller A."/>
            <person name="Neulinger S.C."/>
        </authorList>
    </citation>
    <scope>NUCLEOTIDE SEQUENCE</scope>
    <source>
        <strain evidence="2">DSM 11080</strain>
    </source>
</reference>
<dbReference type="Proteomes" id="UP001296776">
    <property type="component" value="Unassembled WGS sequence"/>
</dbReference>
<sequence length="140" mass="15723">MMIDLIALLYLSSAADSLTEGDLNDILQSSRTNNRQNGITGVLCSGGGHFIQVLEGPQREVLKSYLCILDDRRHKDCQLIGITPLRNRVFKDWAMGHVDVAPERMLERRKSLIDCLYDQHASNGPELIQIMQSLIQGSTR</sequence>
<dbReference type="GO" id="GO:0009882">
    <property type="term" value="F:blue light photoreceptor activity"/>
    <property type="evidence" value="ECO:0007669"/>
    <property type="project" value="InterPro"/>
</dbReference>
<reference evidence="2" key="1">
    <citation type="submission" date="2017-08" db="EMBL/GenBank/DDBJ databases">
        <authorList>
            <person name="Imhoff J.F."/>
            <person name="Rahn T."/>
            <person name="Kuenzel S."/>
            <person name="Neulinger S.C."/>
        </authorList>
    </citation>
    <scope>NUCLEOTIDE SEQUENCE</scope>
    <source>
        <strain evidence="2">DSM 11080</strain>
    </source>
</reference>